<dbReference type="AlphaFoldDB" id="A0A0F5LNR4"/>
<dbReference type="Proteomes" id="UP000184533">
    <property type="component" value="Unassembled WGS sequence"/>
</dbReference>
<feature type="region of interest" description="Disordered" evidence="1">
    <location>
        <begin position="447"/>
        <end position="479"/>
    </location>
</feature>
<sequence length="479" mass="52414">MPNMLAYLMLCVWPLVTILLFRRLPPGRALIWTILGGYMILPPRAALDLLILPDLDKFAIASLSALFALATAKEGLPKLLPVSMLGRLLLAIFILSPIGTVLTNSDVILFGYGGLPGMQIQELPTMVLERIIVAIPFLLGRALLHDDEALRDILVALVIAGLIYSIPMLIEVRLSPQINVWVYGFFQHDFGQMMRYGGFRPIVFMPHGLWVALFALMTFLAALALARTEAGPMRTRYMFAALYLLVVLYLCKSAGVLVYVVFLAPVVLFMRQRAQIAVSAALACLALLYPALRGAQLVPVDWIVAQAMSFDADRAGSLVYRLNNEALLIGHAAERSLFGWGGWARNHLHDVISGQRLSVIDGRWIEVMSVSGWAGFVGEFGLLALPLLVLARVSFTARTKLSRYAGPLALIYAANLFDLLPNATLVPLTWLLAGAILGHAELGSASRSAATPRHRQSEPAPWAKSRSRADANLRATPKS</sequence>
<evidence type="ECO:0000313" key="6">
    <source>
        <dbReference type="Proteomes" id="UP000184533"/>
    </source>
</evidence>
<dbReference type="EMBL" id="LAJF01000086">
    <property type="protein sequence ID" value="KKB83973.1"/>
    <property type="molecule type" value="Genomic_DNA"/>
</dbReference>
<keyword evidence="2" id="KW-1133">Transmembrane helix</keyword>
<feature type="transmembrane region" description="Helical" evidence="2">
    <location>
        <begin position="237"/>
        <end position="262"/>
    </location>
</feature>
<protein>
    <submittedName>
        <fullName evidence="3">Membrane protein</fullName>
    </submittedName>
</protein>
<feature type="transmembrane region" description="Helical" evidence="2">
    <location>
        <begin position="373"/>
        <end position="391"/>
    </location>
</feature>
<dbReference type="EMBL" id="FQVC01000001">
    <property type="protein sequence ID" value="SHE45607.1"/>
    <property type="molecule type" value="Genomic_DNA"/>
</dbReference>
<keyword evidence="2" id="KW-0812">Transmembrane</keyword>
<accession>A0A0F5LNR4</accession>
<dbReference type="PATRIC" id="fig|1121477.3.peg.3716"/>
<dbReference type="RefSeq" id="WP_046135659.1">
    <property type="nucleotide sequence ID" value="NZ_FQVC01000001.1"/>
</dbReference>
<evidence type="ECO:0000256" key="1">
    <source>
        <dbReference type="SAM" id="MobiDB-lite"/>
    </source>
</evidence>
<evidence type="ECO:0000256" key="2">
    <source>
        <dbReference type="SAM" id="Phobius"/>
    </source>
</evidence>
<organism evidence="3 5">
    <name type="scientific">Devosia limi DSM 17137</name>
    <dbReference type="NCBI Taxonomy" id="1121477"/>
    <lineage>
        <taxon>Bacteria</taxon>
        <taxon>Pseudomonadati</taxon>
        <taxon>Pseudomonadota</taxon>
        <taxon>Alphaproteobacteria</taxon>
        <taxon>Hyphomicrobiales</taxon>
        <taxon>Devosiaceae</taxon>
        <taxon>Devosia</taxon>
    </lineage>
</organism>
<gene>
    <name evidence="4" type="ORF">SAMN02745223_00428</name>
    <name evidence="3" type="ORF">VW29_12805</name>
</gene>
<feature type="transmembrane region" description="Helical" evidence="2">
    <location>
        <begin position="274"/>
        <end position="292"/>
    </location>
</feature>
<dbReference type="Proteomes" id="UP000033608">
    <property type="component" value="Unassembled WGS sequence"/>
</dbReference>
<name>A0A0F5LNR4_9HYPH</name>
<keyword evidence="2" id="KW-0472">Membrane</keyword>
<reference evidence="3 5" key="1">
    <citation type="submission" date="2015-03" db="EMBL/GenBank/DDBJ databases">
        <authorList>
            <person name="Hassan Y.I."/>
            <person name="Lepp D."/>
            <person name="Zhou T."/>
        </authorList>
    </citation>
    <scope>NUCLEOTIDE SEQUENCE [LARGE SCALE GENOMIC DNA]</scope>
    <source>
        <strain evidence="3 5">DSM 17137</strain>
    </source>
</reference>
<feature type="transmembrane region" description="Helical" evidence="2">
    <location>
        <begin position="6"/>
        <end position="22"/>
    </location>
</feature>
<proteinExistence type="predicted"/>
<reference evidence="4 6" key="2">
    <citation type="submission" date="2016-11" db="EMBL/GenBank/DDBJ databases">
        <authorList>
            <person name="Jaros S."/>
            <person name="Januszkiewicz K."/>
            <person name="Wedrychowicz H."/>
        </authorList>
    </citation>
    <scope>NUCLEOTIDE SEQUENCE [LARGE SCALE GENOMIC DNA]</scope>
    <source>
        <strain evidence="4 6">DSM 17137</strain>
    </source>
</reference>
<feature type="transmembrane region" description="Helical" evidence="2">
    <location>
        <begin position="202"/>
        <end position="225"/>
    </location>
</feature>
<evidence type="ECO:0000313" key="4">
    <source>
        <dbReference type="EMBL" id="SHE45607.1"/>
    </source>
</evidence>
<keyword evidence="5" id="KW-1185">Reference proteome</keyword>
<evidence type="ECO:0000313" key="5">
    <source>
        <dbReference type="Proteomes" id="UP000033608"/>
    </source>
</evidence>
<evidence type="ECO:0000313" key="3">
    <source>
        <dbReference type="EMBL" id="KKB83973.1"/>
    </source>
</evidence>
<feature type="transmembrane region" description="Helical" evidence="2">
    <location>
        <begin position="153"/>
        <end position="170"/>
    </location>
</feature>
<dbReference type="STRING" id="1121477.SAMN02745223_00428"/>
<feature type="transmembrane region" description="Helical" evidence="2">
    <location>
        <begin position="411"/>
        <end position="437"/>
    </location>
</feature>
<feature type="transmembrane region" description="Helical" evidence="2">
    <location>
        <begin position="88"/>
        <end position="115"/>
    </location>
</feature>